<evidence type="ECO:0000259" key="1">
    <source>
        <dbReference type="Pfam" id="PF14959"/>
    </source>
</evidence>
<dbReference type="eggNOG" id="ENOG502QWQK">
    <property type="taxonomic scope" value="Eukaryota"/>
</dbReference>
<dbReference type="AlphaFoldDB" id="F6QD55"/>
<dbReference type="Ensembl" id="ENSMODT00000021796.4">
    <property type="protein sequence ID" value="ENSMODP00000021421.3"/>
    <property type="gene ID" value="ENSMODG00000017169.4"/>
</dbReference>
<dbReference type="InParanoid" id="F6QD55"/>
<dbReference type="GO" id="GO:0005802">
    <property type="term" value="C:trans-Golgi network"/>
    <property type="evidence" value="ECO:0000318"/>
    <property type="project" value="GO_Central"/>
</dbReference>
<sequence>MLLQLSAAFDLHRDVVPWLVERLAAEAAAPVAGLRAGLDPVENNYEALRVVNIERNGKVIYSCKDNKKNVFFGLYDLHTKKNEHLYTFEKDLQVASCSINHEKTLLAVSFLQSDKERRNELQPVSKCLTLLIEIHPVNNVKVLKAVDSCIWVQFLYPNDERKPFPESHLLLISEERYIEQFHIQVIREDENRVVIKNLDHLPRDRVVEDFLWAQWDMSEQRLYYIILKKSESILKCIQFYADENFNLIFEVPLDISLCATELMLVNFGFEDSQNQGGLSKDLNLHVFTSHTGSLCVCYHKKLAAQEQVTYSVFYLHKGYSKTFTVDLGTLEYLLSMKDITFLNLDYYVAVYLPGHFFHLLNTQHPDLMCHSLFLPGKNEQMNLIPDGPLQSLSGSLAWDWCSEKLFRVNFSQSSLLHFLWSSSLDYERLAVLHCVLACGRNPRVLEAQIIRWIFENIWSCHTFDPIQEFLIASSYWNFCLDINNLDQLFPYSSVHSWNREIPGVTSVTKEILLPLMKVQNSKGYWEKLNANLEYVKYAKPPLLYSNNMVKREWRNLISEEKRGKRRSTAYFKNIHENAIKVISNLETWTVEPRLVPLFQEEDNQQRLLIGLMVSELKDHLLRNLPVQFIGKKKIEQLVLDYVSKMLDLLCQMLETSWRKHNLHSWVFHFDGSGSAGEYAVFHTMTQILDSVNRMCLPLPPGFHTLHLALGIHCLPLHSLLHYIDDGVLLLTETGVMKLLKDLDNTEKNEKLKFSIVARLPPSIMQKISHIWDHPINSHIISRNYVKQLLQKSKRKFQSPAIDKSSFLVEFLPLNFLIEVLAEIETPHQALNPFEECDSVDAKFVEEAALKQTTMLLNL</sequence>
<dbReference type="HOGENOM" id="CLU_008601_0_0_1"/>
<dbReference type="GO" id="GO:1902004">
    <property type="term" value="P:positive regulation of amyloid-beta formation"/>
    <property type="evidence" value="ECO:0000318"/>
    <property type="project" value="GO_Central"/>
</dbReference>
<dbReference type="CTD" id="54103"/>
<proteinExistence type="predicted"/>
<evidence type="ECO:0000313" key="2">
    <source>
        <dbReference type="Ensembl" id="ENSMODP00000021421.3"/>
    </source>
</evidence>
<dbReference type="GeneTree" id="ENSGT00390000012875"/>
<dbReference type="Pfam" id="PF14959">
    <property type="entry name" value="GSAP-16"/>
    <property type="match status" value="1"/>
</dbReference>
<accession>F6QD55</accession>
<dbReference type="InterPro" id="IPR026172">
    <property type="entry name" value="GSAP_fam"/>
</dbReference>
<name>F6QD55_MONDO</name>
<dbReference type="GO" id="GO:0001540">
    <property type="term" value="F:amyloid-beta binding"/>
    <property type="evidence" value="ECO:0007669"/>
    <property type="project" value="Ensembl"/>
</dbReference>
<organism evidence="2 3">
    <name type="scientific">Monodelphis domestica</name>
    <name type="common">Gray short-tailed opossum</name>
    <dbReference type="NCBI Taxonomy" id="13616"/>
    <lineage>
        <taxon>Eukaryota</taxon>
        <taxon>Metazoa</taxon>
        <taxon>Chordata</taxon>
        <taxon>Craniata</taxon>
        <taxon>Vertebrata</taxon>
        <taxon>Euteleostomi</taxon>
        <taxon>Mammalia</taxon>
        <taxon>Metatheria</taxon>
        <taxon>Didelphimorphia</taxon>
        <taxon>Didelphidae</taxon>
        <taxon>Monodelphis</taxon>
    </lineage>
</organism>
<reference evidence="2 3" key="1">
    <citation type="journal article" date="2007" name="Nature">
        <title>Genome of the marsupial Monodelphis domestica reveals innovation in non-coding sequences.</title>
        <authorList>
            <person name="Mikkelsen T.S."/>
            <person name="Wakefield M.J."/>
            <person name="Aken B."/>
            <person name="Amemiya C.T."/>
            <person name="Chang J.L."/>
            <person name="Duke S."/>
            <person name="Garber M."/>
            <person name="Gentles A.J."/>
            <person name="Goodstadt L."/>
            <person name="Heger A."/>
            <person name="Jurka J."/>
            <person name="Kamal M."/>
            <person name="Mauceli E."/>
            <person name="Searle S.M."/>
            <person name="Sharpe T."/>
            <person name="Baker M.L."/>
            <person name="Batzer M.A."/>
            <person name="Benos P.V."/>
            <person name="Belov K."/>
            <person name="Clamp M."/>
            <person name="Cook A."/>
            <person name="Cuff J."/>
            <person name="Das R."/>
            <person name="Davidow L."/>
            <person name="Deakin J.E."/>
            <person name="Fazzari M.J."/>
            <person name="Glass J.L."/>
            <person name="Grabherr M."/>
            <person name="Greally J.M."/>
            <person name="Gu W."/>
            <person name="Hore T.A."/>
            <person name="Huttley G.A."/>
            <person name="Kleber M."/>
            <person name="Jirtle R.L."/>
            <person name="Koina E."/>
            <person name="Lee J.T."/>
            <person name="Mahony S."/>
            <person name="Marra M.A."/>
            <person name="Miller R.D."/>
            <person name="Nicholls R.D."/>
            <person name="Oda M."/>
            <person name="Papenfuss A.T."/>
            <person name="Parra Z.E."/>
            <person name="Pollock D.D."/>
            <person name="Ray D.A."/>
            <person name="Schein J.E."/>
            <person name="Speed T.P."/>
            <person name="Thompson K."/>
            <person name="VandeBerg J.L."/>
            <person name="Wade C.M."/>
            <person name="Walker J.A."/>
            <person name="Waters P.D."/>
            <person name="Webber C."/>
            <person name="Weidman J.R."/>
            <person name="Xie X."/>
            <person name="Zody M.C."/>
            <person name="Baldwin J."/>
            <person name="Abdouelleil A."/>
            <person name="Abdulkadir J."/>
            <person name="Abebe A."/>
            <person name="Abera B."/>
            <person name="Abreu J."/>
            <person name="Acer S.C."/>
            <person name="Aftuck L."/>
            <person name="Alexander A."/>
            <person name="An P."/>
            <person name="Anderson E."/>
            <person name="Anderson S."/>
            <person name="Arachi H."/>
            <person name="Azer M."/>
            <person name="Bachantsang P."/>
            <person name="Barry A."/>
            <person name="Bayul T."/>
            <person name="Berlin A."/>
            <person name="Bessette D."/>
            <person name="Bloom T."/>
            <person name="Bloom T."/>
            <person name="Boguslavskiy L."/>
            <person name="Bonnet C."/>
            <person name="Boukhgalter B."/>
            <person name="Bourzgui I."/>
            <person name="Brown A."/>
            <person name="Cahill P."/>
            <person name="Channer S."/>
            <person name="Cheshatsang Y."/>
            <person name="Chuda L."/>
            <person name="Citroen M."/>
            <person name="Collymore A."/>
            <person name="Cooke P."/>
            <person name="Costello M."/>
            <person name="D'Aco K."/>
            <person name="Daza R."/>
            <person name="De Haan G."/>
            <person name="DeGray S."/>
            <person name="DeMaso C."/>
            <person name="Dhargay N."/>
            <person name="Dooley K."/>
            <person name="Dooley E."/>
            <person name="Doricent M."/>
            <person name="Dorje P."/>
            <person name="Dorjee K."/>
            <person name="Dupes A."/>
            <person name="Elong R."/>
            <person name="Falk J."/>
            <person name="Farina A."/>
            <person name="Faro S."/>
            <person name="Ferguson D."/>
            <person name="Fisher S."/>
            <person name="Foley C.D."/>
            <person name="Franke A."/>
            <person name="Friedrich D."/>
            <person name="Gadbois L."/>
            <person name="Gearin G."/>
            <person name="Gearin C.R."/>
            <person name="Giannoukos G."/>
            <person name="Goode T."/>
            <person name="Graham J."/>
            <person name="Grandbois E."/>
            <person name="Grewal S."/>
            <person name="Gyaltsen K."/>
            <person name="Hafez N."/>
            <person name="Hagos B."/>
            <person name="Hall J."/>
            <person name="Henson C."/>
            <person name="Hollinger A."/>
            <person name="Honan T."/>
            <person name="Huard M.D."/>
            <person name="Hughes L."/>
            <person name="Hurhula B."/>
            <person name="Husby M.E."/>
            <person name="Kamat A."/>
            <person name="Kanga B."/>
            <person name="Kashin S."/>
            <person name="Khazanovich D."/>
            <person name="Kisner P."/>
            <person name="Lance K."/>
            <person name="Lara M."/>
            <person name="Lee W."/>
            <person name="Lennon N."/>
            <person name="Letendre F."/>
            <person name="LeVine R."/>
            <person name="Lipovsky A."/>
            <person name="Liu X."/>
            <person name="Liu J."/>
            <person name="Liu S."/>
            <person name="Lokyitsang T."/>
            <person name="Lokyitsang Y."/>
            <person name="Lubonja R."/>
            <person name="Lui A."/>
            <person name="MacDonald P."/>
            <person name="Magnisalis V."/>
            <person name="Maru K."/>
            <person name="Matthews C."/>
            <person name="McCusker W."/>
            <person name="McDonough S."/>
            <person name="Mehta T."/>
            <person name="Meldrim J."/>
            <person name="Meneus L."/>
            <person name="Mihai O."/>
            <person name="Mihalev A."/>
            <person name="Mihova T."/>
            <person name="Mittelman R."/>
            <person name="Mlenga V."/>
            <person name="Montmayeur A."/>
            <person name="Mulrain L."/>
            <person name="Navidi A."/>
            <person name="Naylor J."/>
            <person name="Negash T."/>
            <person name="Nguyen T."/>
            <person name="Nguyen N."/>
            <person name="Nicol R."/>
            <person name="Norbu C."/>
            <person name="Norbu N."/>
            <person name="Novod N."/>
            <person name="O'Neill B."/>
            <person name="Osman S."/>
            <person name="Markiewicz E."/>
            <person name="Oyono O.L."/>
            <person name="Patti C."/>
            <person name="Phunkhang P."/>
            <person name="Pierre F."/>
            <person name="Priest M."/>
            <person name="Raghuraman S."/>
            <person name="Rege F."/>
            <person name="Reyes R."/>
            <person name="Rise C."/>
            <person name="Rogov P."/>
            <person name="Ross K."/>
            <person name="Ryan E."/>
            <person name="Settipalli S."/>
            <person name="Shea T."/>
            <person name="Sherpa N."/>
            <person name="Shi L."/>
            <person name="Shih D."/>
            <person name="Sparrow T."/>
            <person name="Spaulding J."/>
            <person name="Stalker J."/>
            <person name="Stange-Thomann N."/>
            <person name="Stavropoulos S."/>
            <person name="Stone C."/>
            <person name="Strader C."/>
            <person name="Tesfaye S."/>
            <person name="Thomson T."/>
            <person name="Thoulutsang Y."/>
            <person name="Thoulutsang D."/>
            <person name="Topham K."/>
            <person name="Topping I."/>
            <person name="Tsamla T."/>
            <person name="Vassiliev H."/>
            <person name="Vo A."/>
            <person name="Wangchuk T."/>
            <person name="Wangdi T."/>
            <person name="Weiand M."/>
            <person name="Wilkinson J."/>
            <person name="Wilson A."/>
            <person name="Yadav S."/>
            <person name="Young G."/>
            <person name="Yu Q."/>
            <person name="Zembek L."/>
            <person name="Zhong D."/>
            <person name="Zimmer A."/>
            <person name="Zwirko Z."/>
            <person name="Jaffe D.B."/>
            <person name="Alvarez P."/>
            <person name="Brockman W."/>
            <person name="Butler J."/>
            <person name="Chin C."/>
            <person name="Gnerre S."/>
            <person name="MacCallum I."/>
            <person name="Graves J.A."/>
            <person name="Ponting C.P."/>
            <person name="Breen M."/>
            <person name="Samollow P.B."/>
            <person name="Lander E.S."/>
            <person name="Lindblad-Toh K."/>
        </authorList>
    </citation>
    <scope>NUCLEOTIDE SEQUENCE [LARGE SCALE GENOMIC DNA]</scope>
</reference>
<dbReference type="GeneID" id="100017581"/>
<dbReference type="InterPro" id="IPR028010">
    <property type="entry name" value="GSAP_C_dom"/>
</dbReference>
<dbReference type="Proteomes" id="UP000002280">
    <property type="component" value="Chromosome 8"/>
</dbReference>
<dbReference type="CDD" id="cd23105">
    <property type="entry name" value="GSAP"/>
    <property type="match status" value="1"/>
</dbReference>
<dbReference type="PANTHER" id="PTHR13630">
    <property type="entry name" value="GAMMA-SECRETASE-ACTIVATING PROTEIN"/>
    <property type="match status" value="1"/>
</dbReference>
<keyword evidence="3" id="KW-1185">Reference proteome</keyword>
<dbReference type="OrthoDB" id="9997853at2759"/>
<feature type="domain" description="Gamma-secretase-activating protein C-terminal" evidence="1">
    <location>
        <begin position="646"/>
        <end position="753"/>
    </location>
</feature>
<dbReference type="Bgee" id="ENSMODG00000017169">
    <property type="expression patterns" value="Expressed in lung and 20 other cell types or tissues"/>
</dbReference>
<dbReference type="KEGG" id="mdo:100017581"/>
<evidence type="ECO:0000313" key="3">
    <source>
        <dbReference type="Proteomes" id="UP000002280"/>
    </source>
</evidence>
<reference evidence="2" key="2">
    <citation type="submission" date="2025-08" db="UniProtKB">
        <authorList>
            <consortium name="Ensembl"/>
        </authorList>
    </citation>
    <scope>IDENTIFICATION</scope>
</reference>
<protein>
    <submittedName>
        <fullName evidence="2">Gamma-secretase activating protein</fullName>
    </submittedName>
</protein>
<gene>
    <name evidence="2" type="primary">GSAP</name>
</gene>
<dbReference type="OMA" id="CANQSRN"/>
<dbReference type="PANTHER" id="PTHR13630:SF1">
    <property type="entry name" value="GAMMA-SECRETASE-ACTIVATING PROTEIN"/>
    <property type="match status" value="1"/>
</dbReference>
<dbReference type="STRING" id="13616.ENSMODP00000021421"/>
<dbReference type="GO" id="GO:0030162">
    <property type="term" value="P:regulation of proteolysis"/>
    <property type="evidence" value="ECO:0007669"/>
    <property type="project" value="Ensembl"/>
</dbReference>
<reference evidence="2" key="3">
    <citation type="submission" date="2025-09" db="UniProtKB">
        <authorList>
            <consortium name="Ensembl"/>
        </authorList>
    </citation>
    <scope>IDENTIFICATION</scope>
</reference>
<dbReference type="FunCoup" id="F6QD55">
    <property type="interactions" value="268"/>
</dbReference>